<organism evidence="1 2">
    <name type="scientific">Citrus sinensis</name>
    <name type="common">Sweet orange</name>
    <name type="synonym">Citrus aurantium var. sinensis</name>
    <dbReference type="NCBI Taxonomy" id="2711"/>
    <lineage>
        <taxon>Eukaryota</taxon>
        <taxon>Viridiplantae</taxon>
        <taxon>Streptophyta</taxon>
        <taxon>Embryophyta</taxon>
        <taxon>Tracheophyta</taxon>
        <taxon>Spermatophyta</taxon>
        <taxon>Magnoliopsida</taxon>
        <taxon>eudicotyledons</taxon>
        <taxon>Gunneridae</taxon>
        <taxon>Pentapetalae</taxon>
        <taxon>rosids</taxon>
        <taxon>malvids</taxon>
        <taxon>Sapindales</taxon>
        <taxon>Rutaceae</taxon>
        <taxon>Aurantioideae</taxon>
        <taxon>Citrus</taxon>
    </lineage>
</organism>
<comment type="caution">
    <text evidence="1">The sequence shown here is derived from an EMBL/GenBank/DDBJ whole genome shotgun (WGS) entry which is preliminary data.</text>
</comment>
<accession>A0ACB8MGW0</accession>
<proteinExistence type="predicted"/>
<evidence type="ECO:0000313" key="1">
    <source>
        <dbReference type="EMBL" id="KAH9784841.1"/>
    </source>
</evidence>
<keyword evidence="2" id="KW-1185">Reference proteome</keyword>
<dbReference type="Proteomes" id="UP000829398">
    <property type="component" value="Chromosome 3"/>
</dbReference>
<reference evidence="2" key="1">
    <citation type="journal article" date="2023" name="Hortic. Res.">
        <title>A chromosome-level phased genome enabling allele-level studies in sweet orange: a case study on citrus Huanglongbing tolerance.</title>
        <authorList>
            <person name="Wu B."/>
            <person name="Yu Q."/>
            <person name="Deng Z."/>
            <person name="Duan Y."/>
            <person name="Luo F."/>
            <person name="Gmitter F. Jr."/>
        </authorList>
    </citation>
    <scope>NUCLEOTIDE SEQUENCE [LARGE SCALE GENOMIC DNA]</scope>
    <source>
        <strain evidence="2">cv. Valencia</strain>
    </source>
</reference>
<dbReference type="EMBL" id="CM039172">
    <property type="protein sequence ID" value="KAH9784841.1"/>
    <property type="molecule type" value="Genomic_DNA"/>
</dbReference>
<name>A0ACB8MGW0_CITSI</name>
<protein>
    <submittedName>
        <fullName evidence="1">Chromatin modification-related protein EAF1 A</fullName>
    </submittedName>
</protein>
<gene>
    <name evidence="1" type="ORF">KPL71_009784</name>
</gene>
<sequence>MHGCGPETALLVNAEVDSMGGVVDGGVGIGVKTSPRRAAIEKAQAELRQEYDVREERRRELEFLEKVLCFDLIGGNPLDFKFGNAASVSVQSTSLTDQQAEHFVTSEAKGSFALTASPHGDSVESSGRPGVPTVCEPNTADNLLLFDGENEILERERTSVHPVKRKNIVPSEQSSRMDGSQNAKESEDSAIFRPYARRNRSKSKRDAARSGSNDIVQTRSGDGTSLTVRGSSWDAKGSISDSNNQKEQNLLSVTNPKAATSNGDIGSKVVLSDKHINTELDRVPTPAVTTSPKVSLPDDKLDVTVPKRMSDGQQNQSAQVDAQQTSALVDVQQNPADVAFVKPDLVGGNEQIVSAEVDCLPCEATEKAVNESCSNQLNGFDNQDRDRKSIPTEGQNSTAAIGTKLDSESSCTQNSLSVDVNNDSDACINPKHVDSNGVATEQTSDLEGTAVGEMVKEENGIKIDCGAAMNVDENSAYQNHSNNGSMVKVEEEINTSKSDLQKESKYTSNLEGVPQNVNTMLETEKNLSDVLSYDSNSNKENLFSGRSQGPMDISTCEPLESSMLGRNSADANDHQTESVNNLKFADKALEDSILEEARIIEAKRKRIAELSVGTLPSETRRKSHWDFVLEEMAWLANDFAQERLWKMTAAAQICHRVAFTSRLRSEEQNQRYKLKKVALNLAKAVMQFWHSAEVLLNNDNPTVGPKTSRQDLVGSTSDDVIEASEDKETSKTMEQQYSRKNAALAIHGYAVRFLKHNSSPVLPLQAEAPATPDRISDSGIMEVSWDDHLTEESLFYAVSSGAMETYRKSIESHLAQSEKTASSVQEEVDTSVYDAAAEFGYHDTAYDEDEGETSAYYLPGAFEGSKSSKFAHKKRKYGMKYTGRSYEVGADIPYGHGTAGSQQSMMGKRPGNLNVGSIPTKRMRTASRQRIIGPFSAGAAGSLLAPAKTDGSSGDTSSFQDDQSTLHGGSQNQKSVEVESAGDFEKQLPYDCAETSTKPKKKKKAKHPVSAFEQGWQIESTVYSEQRDHSKKRLESHHFDSNGNNGLYGQQNAKKPKIMKQSLDATFDNSTPLTGSIPSPAASQMSNMSNPTKFIKLIGGRDRGRKAKSLKMSAGQPGSGSPWSLFEDQALVVLVHDMGPNWELVSDAMNSTLQFKCIFRKPQECKERHKILMDRGAGDGADSAEDSGSSQSYPSTLPGIPKARIIFATWHCRSRCNFYLCGSARQLFQRLQGPMEEDTVKSHFEKIIMIGKKYHYRKCQNETHDLRQVVPVHNSHVIALSQVCPNNLNGCILTPLDLCDVTASSPDAVSLGFQSSHASGLGISNQGAMLHTSGPNSPLQGSSGIVLGSNLSSPSGPLNQSIRDGRYNAPRANLPVDEQQRMQQYNQMLSGRNIQQSNLPAPGPLSGAERSVRMLPGGSGMGMMCAMNRSMPMSRPGYQGMASSPMLNSGSMISSSMVGMSPVNMHSGAGPGQGNSMLRPREGMHMMRPGHNPDHQRQLMVPELQMQVTQGNGQGIPAFNGLSSPFSNQTTPPPVQTYPGHPQQPHQMSPQQSHGLSNHHPHLQGPNHATGSQQQAYAIRIAKERQMQQQRYLQQQQQQQQHPQQFAGSGTLMPHVQPQPQLPISSSLQNNTQIQSQTSSQPVSMPPLTTSSSMTPTALQHQQKHHLPSHGLSRNSQSGASGLNNQVGKQRQRQPQQQQFQQSGRNHPQPRQHAQSQQQAKLLKGIGRGNMVLHQNPNVDHLNGLNVAPGNQTAEKGEQIMHLMQGQGLYSGSSLSPVQPSKPLAPSQSTNHSQPQQKLFSGATPPSSKQLQHVPSHSDNSTQGHVPSVSSGHSPSATHQAVLPAIMASNHQHLQLQPQPHQKQVNQTQPAAQRILQQNRQLNSDMANKSQTDQTQADEPASNASLMGASATMALSQVCIDSSSVGPASSVVAQQWKASEPVYDSALPNMANQVGSIGSPPLTSSGGSDAATSVSQGLGQRQLSGSLPSHGHNVGSPWQQQSQLQQPPAPSPASQKHCQPQDLQVLQQDQQQLPLQQQSHPQTQHLQAAQGSLYIRPTNAKLE</sequence>
<evidence type="ECO:0000313" key="2">
    <source>
        <dbReference type="Proteomes" id="UP000829398"/>
    </source>
</evidence>